<evidence type="ECO:0000313" key="12">
    <source>
        <dbReference type="EMBL" id="RGT56321.1"/>
    </source>
</evidence>
<keyword evidence="5" id="KW-0028">Amino-acid biosynthesis</keyword>
<keyword evidence="9" id="KW-0718">Serine biosynthesis</keyword>
<gene>
    <name evidence="12" type="ORF">DWX20_05820</name>
</gene>
<evidence type="ECO:0000256" key="3">
    <source>
        <dbReference type="ARBA" id="ARBA00009184"/>
    </source>
</evidence>
<proteinExistence type="inferred from homology"/>
<evidence type="ECO:0000256" key="4">
    <source>
        <dbReference type="ARBA" id="ARBA00012640"/>
    </source>
</evidence>
<accession>A0A412PFC2</accession>
<dbReference type="RefSeq" id="WP_006525238.1">
    <property type="nucleotide sequence ID" value="NZ_CABJCF010000002.1"/>
</dbReference>
<sequence>MKKVAAFFDIDGTIYREGLITEVFKKMVTHEIVSGSRWTDEVKPAYMAWDRRMGDYDNYLQKMVEIFKETTKGISAVHIEHIAQKVIEQKGERVYQFTRKEIERHRKQGHLLIAISGSPEPLVKEMAEKYKFDDFRGTQYLKGENGIYTGEVVPMWDSVSKEKAILTLQKKYDLDLQACYSYGDTNGDFTMFKNTGHPCAINPTRELLQRIQGDKELCERMRVVVERKDVIYNIDINSLHLE</sequence>
<evidence type="ECO:0000256" key="6">
    <source>
        <dbReference type="ARBA" id="ARBA00022723"/>
    </source>
</evidence>
<dbReference type="EC" id="3.1.3.3" evidence="4"/>
<evidence type="ECO:0000256" key="8">
    <source>
        <dbReference type="ARBA" id="ARBA00022842"/>
    </source>
</evidence>
<comment type="cofactor">
    <cofactor evidence="1">
        <name>Mg(2+)</name>
        <dbReference type="ChEBI" id="CHEBI:18420"/>
    </cofactor>
</comment>
<dbReference type="GO" id="GO:0000287">
    <property type="term" value="F:magnesium ion binding"/>
    <property type="evidence" value="ECO:0007669"/>
    <property type="project" value="TreeGrafter"/>
</dbReference>
<dbReference type="NCBIfam" id="TIGR01488">
    <property type="entry name" value="HAD-SF-IB"/>
    <property type="match status" value="1"/>
</dbReference>
<evidence type="ECO:0000256" key="7">
    <source>
        <dbReference type="ARBA" id="ARBA00022801"/>
    </source>
</evidence>
<evidence type="ECO:0000256" key="10">
    <source>
        <dbReference type="ARBA" id="ARBA00048138"/>
    </source>
</evidence>
<dbReference type="SUPFAM" id="SSF56784">
    <property type="entry name" value="HAD-like"/>
    <property type="match status" value="1"/>
</dbReference>
<keyword evidence="8" id="KW-0460">Magnesium</keyword>
<dbReference type="PANTHER" id="PTHR43344">
    <property type="entry name" value="PHOSPHOSERINE PHOSPHATASE"/>
    <property type="match status" value="1"/>
</dbReference>
<dbReference type="InterPro" id="IPR006385">
    <property type="entry name" value="HAD_hydro_SerB1"/>
</dbReference>
<dbReference type="Proteomes" id="UP000284731">
    <property type="component" value="Unassembled WGS sequence"/>
</dbReference>
<comment type="similarity">
    <text evidence="3">Belongs to the HAD-like hydrolase superfamily. SerB family.</text>
</comment>
<evidence type="ECO:0000256" key="5">
    <source>
        <dbReference type="ARBA" id="ARBA00022605"/>
    </source>
</evidence>
<evidence type="ECO:0000256" key="11">
    <source>
        <dbReference type="ARBA" id="ARBA00048523"/>
    </source>
</evidence>
<dbReference type="GO" id="GO:0036424">
    <property type="term" value="F:L-phosphoserine phosphatase activity"/>
    <property type="evidence" value="ECO:0007669"/>
    <property type="project" value="TreeGrafter"/>
</dbReference>
<dbReference type="AlphaFoldDB" id="A0A412PFC2"/>
<dbReference type="NCBIfam" id="TIGR01490">
    <property type="entry name" value="HAD-SF-IB-hyp1"/>
    <property type="match status" value="1"/>
</dbReference>
<comment type="catalytic activity">
    <reaction evidence="11">
        <text>O-phospho-D-serine + H2O = D-serine + phosphate</text>
        <dbReference type="Rhea" id="RHEA:24873"/>
        <dbReference type="ChEBI" id="CHEBI:15377"/>
        <dbReference type="ChEBI" id="CHEBI:35247"/>
        <dbReference type="ChEBI" id="CHEBI:43474"/>
        <dbReference type="ChEBI" id="CHEBI:58680"/>
        <dbReference type="EC" id="3.1.3.3"/>
    </reaction>
</comment>
<keyword evidence="6" id="KW-0479">Metal-binding</keyword>
<evidence type="ECO:0000256" key="9">
    <source>
        <dbReference type="ARBA" id="ARBA00023299"/>
    </source>
</evidence>
<dbReference type="InterPro" id="IPR036412">
    <property type="entry name" value="HAD-like_sf"/>
</dbReference>
<keyword evidence="7 12" id="KW-0378">Hydrolase</keyword>
<reference evidence="12 13" key="1">
    <citation type="submission" date="2018-08" db="EMBL/GenBank/DDBJ databases">
        <title>A genome reference for cultivated species of the human gut microbiota.</title>
        <authorList>
            <person name="Zou Y."/>
            <person name="Xue W."/>
            <person name="Luo G."/>
        </authorList>
    </citation>
    <scope>NUCLEOTIDE SEQUENCE [LARGE SCALE GENOMIC DNA]</scope>
    <source>
        <strain evidence="12 13">AF18-46</strain>
    </source>
</reference>
<dbReference type="PANTHER" id="PTHR43344:SF2">
    <property type="entry name" value="PHOSPHOSERINE PHOSPHATASE"/>
    <property type="match status" value="1"/>
</dbReference>
<comment type="caution">
    <text evidence="12">The sequence shown here is derived from an EMBL/GenBank/DDBJ whole genome shotgun (WGS) entry which is preliminary data.</text>
</comment>
<dbReference type="Gene3D" id="3.40.50.1000">
    <property type="entry name" value="HAD superfamily/HAD-like"/>
    <property type="match status" value="1"/>
</dbReference>
<protein>
    <recommendedName>
        <fullName evidence="4">phosphoserine phosphatase</fullName>
        <ecNumber evidence="4">3.1.3.3</ecNumber>
    </recommendedName>
</protein>
<evidence type="ECO:0000256" key="2">
    <source>
        <dbReference type="ARBA" id="ARBA00005135"/>
    </source>
</evidence>
<evidence type="ECO:0000313" key="13">
    <source>
        <dbReference type="Proteomes" id="UP000284731"/>
    </source>
</evidence>
<dbReference type="InterPro" id="IPR023214">
    <property type="entry name" value="HAD_sf"/>
</dbReference>
<dbReference type="EMBL" id="QRWX01000002">
    <property type="protein sequence ID" value="RGT56321.1"/>
    <property type="molecule type" value="Genomic_DNA"/>
</dbReference>
<name>A0A412PFC2_9FIRM</name>
<dbReference type="InterPro" id="IPR050582">
    <property type="entry name" value="HAD-like_SerB"/>
</dbReference>
<evidence type="ECO:0000256" key="1">
    <source>
        <dbReference type="ARBA" id="ARBA00001946"/>
    </source>
</evidence>
<dbReference type="Pfam" id="PF12710">
    <property type="entry name" value="HAD"/>
    <property type="match status" value="1"/>
</dbReference>
<comment type="pathway">
    <text evidence="2">Amino-acid biosynthesis; L-serine biosynthesis; L-serine from 3-phospho-D-glycerate: step 3/3.</text>
</comment>
<organism evidence="12 13">
    <name type="scientific">Solobacterium moorei</name>
    <dbReference type="NCBI Taxonomy" id="102148"/>
    <lineage>
        <taxon>Bacteria</taxon>
        <taxon>Bacillati</taxon>
        <taxon>Bacillota</taxon>
        <taxon>Erysipelotrichia</taxon>
        <taxon>Erysipelotrichales</taxon>
        <taxon>Erysipelotrichaceae</taxon>
        <taxon>Solobacterium</taxon>
    </lineage>
</organism>
<dbReference type="GO" id="GO:0006564">
    <property type="term" value="P:L-serine biosynthetic process"/>
    <property type="evidence" value="ECO:0007669"/>
    <property type="project" value="UniProtKB-KW"/>
</dbReference>
<dbReference type="GO" id="GO:0005737">
    <property type="term" value="C:cytoplasm"/>
    <property type="evidence" value="ECO:0007669"/>
    <property type="project" value="TreeGrafter"/>
</dbReference>
<comment type="catalytic activity">
    <reaction evidence="10">
        <text>O-phospho-L-serine + H2O = L-serine + phosphate</text>
        <dbReference type="Rhea" id="RHEA:21208"/>
        <dbReference type="ChEBI" id="CHEBI:15377"/>
        <dbReference type="ChEBI" id="CHEBI:33384"/>
        <dbReference type="ChEBI" id="CHEBI:43474"/>
        <dbReference type="ChEBI" id="CHEBI:57524"/>
        <dbReference type="EC" id="3.1.3.3"/>
    </reaction>
</comment>